<gene>
    <name evidence="1" type="ORF">MM415A01361_0025</name>
    <name evidence="2" type="ORF">MM415B05042_0007</name>
</gene>
<protein>
    <submittedName>
        <fullName evidence="1">Uncharacterized protein</fullName>
    </submittedName>
</protein>
<accession>A0A6M3K6N7</accession>
<dbReference type="AlphaFoldDB" id="A0A6M3K6N7"/>
<evidence type="ECO:0000313" key="1">
    <source>
        <dbReference type="EMBL" id="QJA77115.1"/>
    </source>
</evidence>
<dbReference type="EMBL" id="MT142263">
    <property type="protein sequence ID" value="QJA77115.1"/>
    <property type="molecule type" value="Genomic_DNA"/>
</dbReference>
<sequence length="88" mass="10133">MSNKKTNVGEILQQIYDSEIHLRIGWMWDGGLDYCIGSTSNDLWDSNWNKCEIVRTGNTNIQEEIIKLAEKLASDYPESGFGKWYNSI</sequence>
<reference evidence="1" key="1">
    <citation type="submission" date="2020-03" db="EMBL/GenBank/DDBJ databases">
        <title>The deep terrestrial virosphere.</title>
        <authorList>
            <person name="Holmfeldt K."/>
            <person name="Nilsson E."/>
            <person name="Simone D."/>
            <person name="Lopez-Fernandez M."/>
            <person name="Wu X."/>
            <person name="de Brujin I."/>
            <person name="Lundin D."/>
            <person name="Andersson A."/>
            <person name="Bertilsson S."/>
            <person name="Dopson M."/>
        </authorList>
    </citation>
    <scope>NUCLEOTIDE SEQUENCE</scope>
    <source>
        <strain evidence="1">MM415A01361</strain>
        <strain evidence="2">MM415B05042</strain>
    </source>
</reference>
<organism evidence="1">
    <name type="scientific">viral metagenome</name>
    <dbReference type="NCBI Taxonomy" id="1070528"/>
    <lineage>
        <taxon>unclassified sequences</taxon>
        <taxon>metagenomes</taxon>
        <taxon>organismal metagenomes</taxon>
    </lineage>
</organism>
<evidence type="ECO:0000313" key="2">
    <source>
        <dbReference type="EMBL" id="QJA95958.1"/>
    </source>
</evidence>
<proteinExistence type="predicted"/>
<name>A0A6M3K6N7_9ZZZZ</name>
<dbReference type="EMBL" id="MT143358">
    <property type="protein sequence ID" value="QJA95958.1"/>
    <property type="molecule type" value="Genomic_DNA"/>
</dbReference>